<dbReference type="EMBL" id="JACTNZ010000004">
    <property type="protein sequence ID" value="KAG5553223.1"/>
    <property type="molecule type" value="Genomic_DNA"/>
</dbReference>
<keyword evidence="2" id="KW-1185">Reference proteome</keyword>
<name>A0AAV6KL24_9ERIC</name>
<evidence type="ECO:0000313" key="1">
    <source>
        <dbReference type="EMBL" id="KAG5553223.1"/>
    </source>
</evidence>
<protein>
    <submittedName>
        <fullName evidence="1">Uncharacterized protein</fullName>
    </submittedName>
</protein>
<gene>
    <name evidence="1" type="ORF">RHGRI_011176</name>
</gene>
<dbReference type="Proteomes" id="UP000823749">
    <property type="component" value="Chromosome 4"/>
</dbReference>
<organism evidence="1 2">
    <name type="scientific">Rhododendron griersonianum</name>
    <dbReference type="NCBI Taxonomy" id="479676"/>
    <lineage>
        <taxon>Eukaryota</taxon>
        <taxon>Viridiplantae</taxon>
        <taxon>Streptophyta</taxon>
        <taxon>Embryophyta</taxon>
        <taxon>Tracheophyta</taxon>
        <taxon>Spermatophyta</taxon>
        <taxon>Magnoliopsida</taxon>
        <taxon>eudicotyledons</taxon>
        <taxon>Gunneridae</taxon>
        <taxon>Pentapetalae</taxon>
        <taxon>asterids</taxon>
        <taxon>Ericales</taxon>
        <taxon>Ericaceae</taxon>
        <taxon>Ericoideae</taxon>
        <taxon>Rhodoreae</taxon>
        <taxon>Rhododendron</taxon>
    </lineage>
</organism>
<dbReference type="AlphaFoldDB" id="A0AAV6KL24"/>
<reference evidence="1" key="1">
    <citation type="submission" date="2020-08" db="EMBL/GenBank/DDBJ databases">
        <title>Plant Genome Project.</title>
        <authorList>
            <person name="Zhang R.-G."/>
        </authorList>
    </citation>
    <scope>NUCLEOTIDE SEQUENCE</scope>
    <source>
        <strain evidence="1">WSP0</strain>
        <tissue evidence="1">Leaf</tissue>
    </source>
</reference>
<comment type="caution">
    <text evidence="1">The sequence shown here is derived from an EMBL/GenBank/DDBJ whole genome shotgun (WGS) entry which is preliminary data.</text>
</comment>
<proteinExistence type="predicted"/>
<accession>A0AAV6KL24</accession>
<sequence length="127" mass="13729">MLLHLVMDKSWMKLGSTAHGRTSQPYFDGVNSFLEYAAAVGDRQDANQWESCAGLGKIIEVEAEHAEVGVTPITQEKLSIKSLKAKSGYVKGLDWICRRSAAVSPASSLIDLLLLSKLALCSAAIFC</sequence>
<evidence type="ECO:0000313" key="2">
    <source>
        <dbReference type="Proteomes" id="UP000823749"/>
    </source>
</evidence>